<organism evidence="2 3">
    <name type="scientific">Podila verticillata NRRL 6337</name>
    <dbReference type="NCBI Taxonomy" id="1069443"/>
    <lineage>
        <taxon>Eukaryota</taxon>
        <taxon>Fungi</taxon>
        <taxon>Fungi incertae sedis</taxon>
        <taxon>Mucoromycota</taxon>
        <taxon>Mortierellomycotina</taxon>
        <taxon>Mortierellomycetes</taxon>
        <taxon>Mortierellales</taxon>
        <taxon>Mortierellaceae</taxon>
        <taxon>Podila</taxon>
    </lineage>
</organism>
<dbReference type="Gene3D" id="3.80.10.10">
    <property type="entry name" value="Ribonuclease Inhibitor"/>
    <property type="match status" value="1"/>
</dbReference>
<dbReference type="SUPFAM" id="SSF52047">
    <property type="entry name" value="RNI-like"/>
    <property type="match status" value="1"/>
</dbReference>
<proteinExistence type="predicted"/>
<sequence>MSALVSIFDITLIVDTICQSLFLHDIQACRQVNKQWSSLFKLHLWSHLKFPSTTTLAHDKIATILDHKHWIRSFTIAGQHIEKISAMGFTHLQELVLYDQNFECSVNYDPVPLDAIVSLIDSNVDLWNLGIDLNRCQYQHNYQPRELSPALMLAIARHPSLRRLVWHVLDGHDNQVFAKCLLYVCQQRQIQELYVFSKEHVHPYCNICDGGCSLAEYYCYPFSLDDEGYLNRLPGLRELKQKVEETPVEQMGSFAFRKLQLTFEFEECYIPLLKSCPDLEEISIDLSGEHGDQAMEVLAGCPTLRGLDLRRGRFDMDYAREVRRFSQLQTVQLPHVSKEQLQVILDSLRKSSQETLEVLCLSLSASPKDVVSIFGSFPNLKEIDFDSVRIYTRDDSGSNSGAYVPGAEDRTLGNCIVRDWDPSQMYRWDETMSDWWDHWTRAKQFMRAISSVYVQESYESVLSPICMRYMYPIKEFMSEKDATDYAKGTGAWARSERRALTVADAKRMADAQQEKADQRIEWRNRKNAQNQVGEQEPEGLGFNEYDEVAVDEPARE</sequence>
<feature type="compositionally biased region" description="Basic and acidic residues" evidence="1">
    <location>
        <begin position="506"/>
        <end position="524"/>
    </location>
</feature>
<evidence type="ECO:0008006" key="4">
    <source>
        <dbReference type="Google" id="ProtNLM"/>
    </source>
</evidence>
<accession>A0A086TMB4</accession>
<dbReference type="Proteomes" id="UP000243308">
    <property type="component" value="Unassembled WGS sequence"/>
</dbReference>
<dbReference type="AlphaFoldDB" id="A0A086TMB4"/>
<evidence type="ECO:0000313" key="2">
    <source>
        <dbReference type="EMBL" id="KFH63091.1"/>
    </source>
</evidence>
<keyword evidence="3" id="KW-1185">Reference proteome</keyword>
<name>A0A086TMB4_9FUNG</name>
<evidence type="ECO:0000313" key="3">
    <source>
        <dbReference type="Proteomes" id="UP000243308"/>
    </source>
</evidence>
<dbReference type="InterPro" id="IPR032675">
    <property type="entry name" value="LRR_dom_sf"/>
</dbReference>
<evidence type="ECO:0000256" key="1">
    <source>
        <dbReference type="SAM" id="MobiDB-lite"/>
    </source>
</evidence>
<gene>
    <name evidence="2" type="ORF">MVEG_11128</name>
</gene>
<dbReference type="OrthoDB" id="2313030at2759"/>
<protein>
    <recommendedName>
        <fullName evidence="4">F-box domain-containing protein</fullName>
    </recommendedName>
</protein>
<dbReference type="EMBL" id="KN042429">
    <property type="protein sequence ID" value="KFH63091.1"/>
    <property type="molecule type" value="Genomic_DNA"/>
</dbReference>
<reference evidence="2 3" key="1">
    <citation type="submission" date="2011-02" db="EMBL/GenBank/DDBJ databases">
        <title>The Genome Sequence of Mortierella verticillata NRRL 6337.</title>
        <authorList>
            <consortium name="The Broad Institute Genome Sequencing Platform"/>
            <person name="Russ C."/>
            <person name="Cuomo C."/>
            <person name="Burger G."/>
            <person name="Gray M.W."/>
            <person name="Holland P.W.H."/>
            <person name="King N."/>
            <person name="Lang F.B.F."/>
            <person name="Roger A.J."/>
            <person name="Ruiz-Trillo I."/>
            <person name="Young S.K."/>
            <person name="Zeng Q."/>
            <person name="Gargeya S."/>
            <person name="Alvarado L."/>
            <person name="Berlin A."/>
            <person name="Chapman S.B."/>
            <person name="Chen Z."/>
            <person name="Freedman E."/>
            <person name="Gellesch M."/>
            <person name="Goldberg J."/>
            <person name="Griggs A."/>
            <person name="Gujja S."/>
            <person name="Heilman E."/>
            <person name="Heiman D."/>
            <person name="Howarth C."/>
            <person name="Mehta T."/>
            <person name="Neiman D."/>
            <person name="Pearson M."/>
            <person name="Roberts A."/>
            <person name="Saif S."/>
            <person name="Shea T."/>
            <person name="Shenoy N."/>
            <person name="Sisk P."/>
            <person name="Stolte C."/>
            <person name="Sykes S."/>
            <person name="White J."/>
            <person name="Yandava C."/>
            <person name="Haas B."/>
            <person name="Nusbaum C."/>
            <person name="Birren B."/>
        </authorList>
    </citation>
    <scope>NUCLEOTIDE SEQUENCE [LARGE SCALE GENOMIC DNA]</scope>
    <source>
        <strain evidence="2 3">NRRL 6337</strain>
    </source>
</reference>
<feature type="region of interest" description="Disordered" evidence="1">
    <location>
        <begin position="506"/>
        <end position="556"/>
    </location>
</feature>